<evidence type="ECO:0000256" key="5">
    <source>
        <dbReference type="ARBA" id="ARBA00022840"/>
    </source>
</evidence>
<feature type="compositionally biased region" description="Acidic residues" evidence="6">
    <location>
        <begin position="507"/>
        <end position="519"/>
    </location>
</feature>
<dbReference type="InterPro" id="IPR000719">
    <property type="entry name" value="Prot_kinase_dom"/>
</dbReference>
<proteinExistence type="predicted"/>
<evidence type="ECO:0000256" key="1">
    <source>
        <dbReference type="ARBA" id="ARBA00022527"/>
    </source>
</evidence>
<evidence type="ECO:0000313" key="8">
    <source>
        <dbReference type="EMBL" id="KAH9426461.1"/>
    </source>
</evidence>
<evidence type="ECO:0000256" key="4">
    <source>
        <dbReference type="ARBA" id="ARBA00022777"/>
    </source>
</evidence>
<evidence type="ECO:0000256" key="2">
    <source>
        <dbReference type="ARBA" id="ARBA00022679"/>
    </source>
</evidence>
<evidence type="ECO:0000313" key="9">
    <source>
        <dbReference type="Proteomes" id="UP000887458"/>
    </source>
</evidence>
<evidence type="ECO:0000256" key="6">
    <source>
        <dbReference type="SAM" id="MobiDB-lite"/>
    </source>
</evidence>
<accession>A0ABQ8JVX3</accession>
<dbReference type="PANTHER" id="PTHR24345:SF0">
    <property type="entry name" value="CELL CYCLE SERINE_THREONINE-PROTEIN KINASE CDC5_MSD2"/>
    <property type="match status" value="1"/>
</dbReference>
<keyword evidence="1" id="KW-0723">Serine/threonine-protein kinase</keyword>
<keyword evidence="5" id="KW-0067">ATP-binding</keyword>
<dbReference type="SUPFAM" id="SSF56112">
    <property type="entry name" value="Protein kinase-like (PK-like)"/>
    <property type="match status" value="1"/>
</dbReference>
<dbReference type="EMBL" id="NJHN03000010">
    <property type="protein sequence ID" value="KAH9426461.1"/>
    <property type="molecule type" value="Genomic_DNA"/>
</dbReference>
<name>A0ABQ8JVX3_DERPT</name>
<feature type="compositionally biased region" description="Low complexity" evidence="6">
    <location>
        <begin position="29"/>
        <end position="47"/>
    </location>
</feature>
<sequence length="519" mass="59907">NKQQRPKKMAKNRNNDDEQSRTIKRISKPKQQQQQQQQPVQTQSKSQNRQTNRLKKNREQELSSEESSIKYTHHHSHDKISIPTNIISKIHKIESMPGAIVIRNEATINTAGYFIDRTNSLNQTEYSQILRAKKKDKLQSSSDSDQPPIAVKITNLTECSPRFRGNLLRYSVRIMRYVSTMRRNSMTVIFPKIYEVFQMDSVKLYIFMDEYQVSPTLYDLVKSPTPIKPDEIREYMRAIVSGISVLQKLGVAHRYLKLQHILFDMNNKIKLCGWSKAVFYYQIETKKVHLQSVERRVRRNYFLPPEAFQKSYDPSKADIWSIGVLLVSMTTKRYPFNVRDDKTKFSNQWRDFVRKHEMNAHVRSLCNKIFVLEPKGRIDCDRILTDRYFDVPTAKLVPLSIKASTELIERESSRVGALSAIDFEPNEGQITGKTTGGGESNENQAQAKAASNFNENEENPAEVVENDAELEASDTKQQIQDGGKVGEEENLPSDEKNNETKNKNAETEEEGEGEETKED</sequence>
<dbReference type="SMART" id="SM00220">
    <property type="entry name" value="S_TKc"/>
    <property type="match status" value="1"/>
</dbReference>
<keyword evidence="2" id="KW-0808">Transferase</keyword>
<comment type="caution">
    <text evidence="8">The sequence shown here is derived from an EMBL/GenBank/DDBJ whole genome shotgun (WGS) entry which is preliminary data.</text>
</comment>
<protein>
    <recommendedName>
        <fullName evidence="7">Protein kinase domain-containing protein</fullName>
    </recommendedName>
</protein>
<evidence type="ECO:0000256" key="3">
    <source>
        <dbReference type="ARBA" id="ARBA00022741"/>
    </source>
</evidence>
<keyword evidence="9" id="KW-1185">Reference proteome</keyword>
<reference evidence="8 9" key="2">
    <citation type="journal article" date="2022" name="Mol. Biol. Evol.">
        <title>Comparative Genomics Reveals Insights into the Divergent Evolution of Astigmatic Mites and Household Pest Adaptations.</title>
        <authorList>
            <person name="Xiong Q."/>
            <person name="Wan A.T."/>
            <person name="Liu X."/>
            <person name="Fung C.S."/>
            <person name="Xiao X."/>
            <person name="Malainual N."/>
            <person name="Hou J."/>
            <person name="Wang L."/>
            <person name="Wang M."/>
            <person name="Yang K.Y."/>
            <person name="Cui Y."/>
            <person name="Leung E.L."/>
            <person name="Nong W."/>
            <person name="Shin S.K."/>
            <person name="Au S.W."/>
            <person name="Jeong K.Y."/>
            <person name="Chew F.T."/>
            <person name="Hui J.H."/>
            <person name="Leung T.F."/>
            <person name="Tungtrongchitr A."/>
            <person name="Zhong N."/>
            <person name="Liu Z."/>
            <person name="Tsui S.K."/>
        </authorList>
    </citation>
    <scope>NUCLEOTIDE SEQUENCE [LARGE SCALE GENOMIC DNA]</scope>
    <source>
        <strain evidence="8">Derp</strain>
    </source>
</reference>
<evidence type="ECO:0000259" key="7">
    <source>
        <dbReference type="PROSITE" id="PS50011"/>
    </source>
</evidence>
<feature type="domain" description="Protein kinase" evidence="7">
    <location>
        <begin position="115"/>
        <end position="389"/>
    </location>
</feature>
<organism evidence="8 9">
    <name type="scientific">Dermatophagoides pteronyssinus</name>
    <name type="common">European house dust mite</name>
    <dbReference type="NCBI Taxonomy" id="6956"/>
    <lineage>
        <taxon>Eukaryota</taxon>
        <taxon>Metazoa</taxon>
        <taxon>Ecdysozoa</taxon>
        <taxon>Arthropoda</taxon>
        <taxon>Chelicerata</taxon>
        <taxon>Arachnida</taxon>
        <taxon>Acari</taxon>
        <taxon>Acariformes</taxon>
        <taxon>Sarcoptiformes</taxon>
        <taxon>Astigmata</taxon>
        <taxon>Psoroptidia</taxon>
        <taxon>Analgoidea</taxon>
        <taxon>Pyroglyphidae</taxon>
        <taxon>Dermatophagoidinae</taxon>
        <taxon>Dermatophagoides</taxon>
    </lineage>
</organism>
<dbReference type="PROSITE" id="PS50011">
    <property type="entry name" value="PROTEIN_KINASE_DOM"/>
    <property type="match status" value="1"/>
</dbReference>
<feature type="region of interest" description="Disordered" evidence="6">
    <location>
        <begin position="1"/>
        <end position="77"/>
    </location>
</feature>
<gene>
    <name evidence="8" type="ORF">DERP_011030</name>
</gene>
<dbReference type="Gene3D" id="1.10.510.10">
    <property type="entry name" value="Transferase(Phosphotransferase) domain 1"/>
    <property type="match status" value="1"/>
</dbReference>
<dbReference type="Pfam" id="PF00069">
    <property type="entry name" value="Pkinase"/>
    <property type="match status" value="1"/>
</dbReference>
<keyword evidence="3" id="KW-0547">Nucleotide-binding</keyword>
<keyword evidence="4" id="KW-0418">Kinase</keyword>
<feature type="compositionally biased region" description="Basic and acidic residues" evidence="6">
    <location>
        <begin position="493"/>
        <end position="506"/>
    </location>
</feature>
<feature type="compositionally biased region" description="Acidic residues" evidence="6">
    <location>
        <begin position="455"/>
        <end position="472"/>
    </location>
</feature>
<feature type="non-terminal residue" evidence="8">
    <location>
        <position position="1"/>
    </location>
</feature>
<dbReference type="Proteomes" id="UP000887458">
    <property type="component" value="Unassembled WGS sequence"/>
</dbReference>
<dbReference type="InterPro" id="IPR011009">
    <property type="entry name" value="Kinase-like_dom_sf"/>
</dbReference>
<reference evidence="8 9" key="1">
    <citation type="journal article" date="2018" name="J. Allergy Clin. Immunol.">
        <title>High-quality assembly of Dermatophagoides pteronyssinus genome and transcriptome reveals a wide range of novel allergens.</title>
        <authorList>
            <person name="Liu X.Y."/>
            <person name="Yang K.Y."/>
            <person name="Wang M.Q."/>
            <person name="Kwok J.S."/>
            <person name="Zeng X."/>
            <person name="Yang Z."/>
            <person name="Xiao X.J."/>
            <person name="Lau C.P."/>
            <person name="Li Y."/>
            <person name="Huang Z.M."/>
            <person name="Ba J.G."/>
            <person name="Yim A.K."/>
            <person name="Ouyang C.Y."/>
            <person name="Ngai S.M."/>
            <person name="Chan T.F."/>
            <person name="Leung E.L."/>
            <person name="Liu L."/>
            <person name="Liu Z.G."/>
            <person name="Tsui S.K."/>
        </authorList>
    </citation>
    <scope>NUCLEOTIDE SEQUENCE [LARGE SCALE GENOMIC DNA]</scope>
    <source>
        <strain evidence="8">Derp</strain>
    </source>
</reference>
<dbReference type="PANTHER" id="PTHR24345">
    <property type="entry name" value="SERINE/THREONINE-PROTEIN KINASE PLK"/>
    <property type="match status" value="1"/>
</dbReference>
<feature type="region of interest" description="Disordered" evidence="6">
    <location>
        <begin position="426"/>
        <end position="519"/>
    </location>
</feature>
<feature type="compositionally biased region" description="Basic residues" evidence="6">
    <location>
        <begin position="1"/>
        <end position="11"/>
    </location>
</feature>